<proteinExistence type="predicted"/>
<evidence type="ECO:0000313" key="2">
    <source>
        <dbReference type="Proteomes" id="UP001595735"/>
    </source>
</evidence>
<comment type="caution">
    <text evidence="1">The sequence shown here is derived from an EMBL/GenBank/DDBJ whole genome shotgun (WGS) entry which is preliminary data.</text>
</comment>
<evidence type="ECO:0008006" key="3">
    <source>
        <dbReference type="Google" id="ProtNLM"/>
    </source>
</evidence>
<dbReference type="RefSeq" id="WP_290295732.1">
    <property type="nucleotide sequence ID" value="NZ_JAUFQR010000001.1"/>
</dbReference>
<organism evidence="1 2">
    <name type="scientific">Chryseobacterium tructae</name>
    <dbReference type="NCBI Taxonomy" id="1037380"/>
    <lineage>
        <taxon>Bacteria</taxon>
        <taxon>Pseudomonadati</taxon>
        <taxon>Bacteroidota</taxon>
        <taxon>Flavobacteriia</taxon>
        <taxon>Flavobacteriales</taxon>
        <taxon>Weeksellaceae</taxon>
        <taxon>Chryseobacterium group</taxon>
        <taxon>Chryseobacterium</taxon>
    </lineage>
</organism>
<evidence type="ECO:0000313" key="1">
    <source>
        <dbReference type="EMBL" id="MFC3755697.1"/>
    </source>
</evidence>
<name>A0ABV7XT73_9FLAO</name>
<reference evidence="2" key="1">
    <citation type="journal article" date="2019" name="Int. J. Syst. Evol. Microbiol.">
        <title>The Global Catalogue of Microorganisms (GCM) 10K type strain sequencing project: providing services to taxonomists for standard genome sequencing and annotation.</title>
        <authorList>
            <consortium name="The Broad Institute Genomics Platform"/>
            <consortium name="The Broad Institute Genome Sequencing Center for Infectious Disease"/>
            <person name="Wu L."/>
            <person name="Ma J."/>
        </authorList>
    </citation>
    <scope>NUCLEOTIDE SEQUENCE [LARGE SCALE GENOMIC DNA]</scope>
    <source>
        <strain evidence="2">CECT 7798</strain>
    </source>
</reference>
<gene>
    <name evidence="1" type="ORF">ACFONJ_06950</name>
</gene>
<dbReference type="EMBL" id="JBHRYO010000002">
    <property type="protein sequence ID" value="MFC3755697.1"/>
    <property type="molecule type" value="Genomic_DNA"/>
</dbReference>
<accession>A0ABV7XT73</accession>
<keyword evidence="2" id="KW-1185">Reference proteome</keyword>
<protein>
    <recommendedName>
        <fullName evidence="3">Ig-like domain-containing protein</fullName>
    </recommendedName>
</protein>
<dbReference type="Proteomes" id="UP001595735">
    <property type="component" value="Unassembled WGS sequence"/>
</dbReference>
<sequence length="125" mass="13962">MATFQTQQPNNTFLYLKVIVKANSLLYSRTVIMIYPGAVIITESSPEASNGSIPPNKYSWYKLGRTADFVGKELNVDTLVSITNNVDITCSLVEDDDMNTPFINHSNYRLDDIVNNIARLSIAIN</sequence>